<proteinExistence type="predicted"/>
<comment type="caution">
    <text evidence="2">The sequence shown here is derived from an EMBL/GenBank/DDBJ whole genome shotgun (WGS) entry which is preliminary data.</text>
</comment>
<reference evidence="2 3" key="1">
    <citation type="submission" date="2021-03" db="EMBL/GenBank/DDBJ databases">
        <title>Genomic Encyclopedia of Type Strains, Phase IV (KMG-IV): sequencing the most valuable type-strain genomes for metagenomic binning, comparative biology and taxonomic classification.</title>
        <authorList>
            <person name="Goeker M."/>
        </authorList>
    </citation>
    <scope>NUCLEOTIDE SEQUENCE [LARGE SCALE GENOMIC DNA]</scope>
    <source>
        <strain evidence="2 3">DSM 26048</strain>
    </source>
</reference>
<sequence>MLPILKRTATGLGMFVIVAILGGCTANVSSADKNGLIPHLTVDLQVAANIESGDVRTFSIEVKQGDQPFEDAEQVEFEVWPEENKEATMILSGQKKGPGIYSVNQTFAEEGLYIVKCRVTSKDYQLMPSKRFAVGDVALQQLVIKEQQSEPGALAPTETGGHHH</sequence>
<feature type="domain" description="YtkA-like" evidence="1">
    <location>
        <begin position="40"/>
        <end position="116"/>
    </location>
</feature>
<dbReference type="RefSeq" id="WP_209970365.1">
    <property type="nucleotide sequence ID" value="NZ_JAGGLB010000003.1"/>
</dbReference>
<keyword evidence="3" id="KW-1185">Reference proteome</keyword>
<name>A0ABS4ISF8_9BACL</name>
<organism evidence="2 3">
    <name type="scientific">Paenibacillus eucommiae</name>
    <dbReference type="NCBI Taxonomy" id="1355755"/>
    <lineage>
        <taxon>Bacteria</taxon>
        <taxon>Bacillati</taxon>
        <taxon>Bacillota</taxon>
        <taxon>Bacilli</taxon>
        <taxon>Bacillales</taxon>
        <taxon>Paenibacillaceae</taxon>
        <taxon>Paenibacillus</taxon>
    </lineage>
</organism>
<evidence type="ECO:0000313" key="2">
    <source>
        <dbReference type="EMBL" id="MBP1989519.1"/>
    </source>
</evidence>
<gene>
    <name evidence="2" type="ORF">J2Z66_001117</name>
</gene>
<evidence type="ECO:0000259" key="1">
    <source>
        <dbReference type="Pfam" id="PF13115"/>
    </source>
</evidence>
<dbReference type="InterPro" id="IPR032693">
    <property type="entry name" value="YtkA-like_dom"/>
</dbReference>
<accession>A0ABS4ISF8</accession>
<evidence type="ECO:0000313" key="3">
    <source>
        <dbReference type="Proteomes" id="UP001519287"/>
    </source>
</evidence>
<dbReference type="EMBL" id="JAGGLB010000003">
    <property type="protein sequence ID" value="MBP1989519.1"/>
    <property type="molecule type" value="Genomic_DNA"/>
</dbReference>
<dbReference type="Proteomes" id="UP001519287">
    <property type="component" value="Unassembled WGS sequence"/>
</dbReference>
<protein>
    <recommendedName>
        <fullName evidence="1">YtkA-like domain-containing protein</fullName>
    </recommendedName>
</protein>
<dbReference type="Pfam" id="PF13115">
    <property type="entry name" value="YtkA"/>
    <property type="match status" value="1"/>
</dbReference>
<dbReference type="PROSITE" id="PS51257">
    <property type="entry name" value="PROKAR_LIPOPROTEIN"/>
    <property type="match status" value="1"/>
</dbReference>